<accession>A0A0B8ZGE2</accession>
<dbReference type="RefSeq" id="WP_156135933.1">
    <property type="nucleotide sequence ID" value="NZ_JBNNWK010000050.1"/>
</dbReference>
<organism evidence="3 4">
    <name type="scientific">Novosphingobium subterraneum</name>
    <dbReference type="NCBI Taxonomy" id="48936"/>
    <lineage>
        <taxon>Bacteria</taxon>
        <taxon>Pseudomonadati</taxon>
        <taxon>Pseudomonadota</taxon>
        <taxon>Alphaproteobacteria</taxon>
        <taxon>Sphingomonadales</taxon>
        <taxon>Sphingomonadaceae</taxon>
        <taxon>Novosphingobium</taxon>
    </lineage>
</organism>
<evidence type="ECO:0000313" key="3">
    <source>
        <dbReference type="EMBL" id="KHS42075.1"/>
    </source>
</evidence>
<sequence length="79" mass="7581">MAVLKKACSALVVAGLLVSVPAAAAQRKPASAPSDVRTSAKIKKGEKAVDTAVIVVGALAVGAAAYGIAKAVEGAPASP</sequence>
<protein>
    <recommendedName>
        <fullName evidence="5">Integral membrane protein</fullName>
    </recommendedName>
</protein>
<dbReference type="EMBL" id="JRVC01000033">
    <property type="protein sequence ID" value="KHS42075.1"/>
    <property type="molecule type" value="Genomic_DNA"/>
</dbReference>
<proteinExistence type="predicted"/>
<feature type="chain" id="PRO_5002127005" description="Integral membrane protein" evidence="2">
    <location>
        <begin position="25"/>
        <end position="79"/>
    </location>
</feature>
<name>A0A0B8ZGE2_9SPHN</name>
<comment type="caution">
    <text evidence="3">The sequence shown here is derived from an EMBL/GenBank/DDBJ whole genome shotgun (WGS) entry which is preliminary data.</text>
</comment>
<feature type="signal peptide" evidence="2">
    <location>
        <begin position="1"/>
        <end position="24"/>
    </location>
</feature>
<evidence type="ECO:0000313" key="4">
    <source>
        <dbReference type="Proteomes" id="UP000031338"/>
    </source>
</evidence>
<keyword evidence="2" id="KW-0732">Signal</keyword>
<keyword evidence="4" id="KW-1185">Reference proteome</keyword>
<dbReference type="Proteomes" id="UP000031338">
    <property type="component" value="Unassembled WGS sequence"/>
</dbReference>
<keyword evidence="1" id="KW-0472">Membrane</keyword>
<evidence type="ECO:0008006" key="5">
    <source>
        <dbReference type="Google" id="ProtNLM"/>
    </source>
</evidence>
<evidence type="ECO:0000256" key="1">
    <source>
        <dbReference type="SAM" id="Phobius"/>
    </source>
</evidence>
<keyword evidence="1" id="KW-1133">Transmembrane helix</keyword>
<feature type="transmembrane region" description="Helical" evidence="1">
    <location>
        <begin position="48"/>
        <end position="69"/>
    </location>
</feature>
<keyword evidence="1" id="KW-0812">Transmembrane</keyword>
<evidence type="ECO:0000256" key="2">
    <source>
        <dbReference type="SAM" id="SignalP"/>
    </source>
</evidence>
<gene>
    <name evidence="3" type="ORF">NJ75_04441</name>
</gene>
<reference evidence="3 4" key="1">
    <citation type="submission" date="2014-10" db="EMBL/GenBank/DDBJ databases">
        <title>Draft genome sequence of Novosphingobium subterraneum DSM 12447.</title>
        <authorList>
            <person name="Gan H.M."/>
            <person name="Gan H.Y."/>
            <person name="Savka M.A."/>
        </authorList>
    </citation>
    <scope>NUCLEOTIDE SEQUENCE [LARGE SCALE GENOMIC DNA]</scope>
    <source>
        <strain evidence="3 4">DSM 12447</strain>
    </source>
</reference>
<dbReference type="AlphaFoldDB" id="A0A0B8ZGE2"/>